<evidence type="ECO:0000259" key="3">
    <source>
        <dbReference type="SMART" id="SM00302"/>
    </source>
</evidence>
<dbReference type="GO" id="GO:0003924">
    <property type="term" value="F:GTPase activity"/>
    <property type="evidence" value="ECO:0007669"/>
    <property type="project" value="InterPro"/>
</dbReference>
<dbReference type="InterPro" id="IPR019762">
    <property type="entry name" value="Dynamin_GTPase_CS"/>
</dbReference>
<protein>
    <submittedName>
        <fullName evidence="4">GED</fullName>
    </submittedName>
</protein>
<dbReference type="PROSITE" id="PS00410">
    <property type="entry name" value="G_DYNAMIN_1"/>
    <property type="match status" value="1"/>
</dbReference>
<sequence length="288" mass="31967">MTTMESLIGPACTVLGDHGGADGTLPTLWEAFPSVAVVGGQSSGKSSVLESIVGRDFLPRGSGIVTRRPLVLQLHKTEEGRPEDAERTGGDRIYGVFDHQLPAALKKLPFDRHLSLQNVRKVVSEADRYQPHLIAPEQDFFGKLPPEVEKAGSPAAPSIARYTDGHLRRIASNVSSYISMVSQTLKNSIPKAAVCCQGKQLSQLLDEDPALMERSLQCAKRLELYKNARDEIDAEEDVFFMRSILSSQPIRLRLPRCAAARAPEFDQELGIGRRWRPYSMDFSRNWPR</sequence>
<dbReference type="PANTHER" id="PTHR11566">
    <property type="entry name" value="DYNAMIN"/>
    <property type="match status" value="1"/>
</dbReference>
<feature type="non-terminal residue" evidence="4">
    <location>
        <position position="288"/>
    </location>
</feature>
<feature type="domain" description="Dynamin GTPase" evidence="2">
    <location>
        <begin position="4"/>
        <end position="191"/>
    </location>
</feature>
<gene>
    <name evidence="4" type="ORF">MUK42_28224</name>
</gene>
<dbReference type="InterPro" id="IPR022812">
    <property type="entry name" value="Dynamin"/>
</dbReference>
<dbReference type="GO" id="GO:0005874">
    <property type="term" value="C:microtubule"/>
    <property type="evidence" value="ECO:0007669"/>
    <property type="project" value="TreeGrafter"/>
</dbReference>
<evidence type="ECO:0000313" key="5">
    <source>
        <dbReference type="Proteomes" id="UP001055439"/>
    </source>
</evidence>
<dbReference type="SMART" id="SM00302">
    <property type="entry name" value="GED"/>
    <property type="match status" value="1"/>
</dbReference>
<dbReference type="Pfam" id="PF02212">
    <property type="entry name" value="GED"/>
    <property type="match status" value="2"/>
</dbReference>
<evidence type="ECO:0000313" key="4">
    <source>
        <dbReference type="EMBL" id="URD77180.1"/>
    </source>
</evidence>
<dbReference type="Gene3D" id="3.40.50.300">
    <property type="entry name" value="P-loop containing nucleotide triphosphate hydrolases"/>
    <property type="match status" value="1"/>
</dbReference>
<dbReference type="Pfam" id="PF00350">
    <property type="entry name" value="Dynamin_N"/>
    <property type="match status" value="1"/>
</dbReference>
<proteinExistence type="inferred from homology"/>
<dbReference type="AlphaFoldDB" id="A0A9E7EI07"/>
<reference evidence="4" key="1">
    <citation type="submission" date="2022-05" db="EMBL/GenBank/DDBJ databases">
        <title>The Musa troglodytarum L. genome provides insights into the mechanism of non-climacteric behaviour and enrichment of carotenoids.</title>
        <authorList>
            <person name="Wang J."/>
        </authorList>
    </citation>
    <scope>NUCLEOTIDE SEQUENCE</scope>
    <source>
        <tissue evidence="4">Leaf</tissue>
    </source>
</reference>
<dbReference type="Proteomes" id="UP001055439">
    <property type="component" value="Chromosome 10"/>
</dbReference>
<name>A0A9E7EI07_9LILI</name>
<dbReference type="SUPFAM" id="SSF52540">
    <property type="entry name" value="P-loop containing nucleoside triphosphate hydrolases"/>
    <property type="match status" value="1"/>
</dbReference>
<keyword evidence="5" id="KW-1185">Reference proteome</keyword>
<dbReference type="InterPro" id="IPR027417">
    <property type="entry name" value="P-loop_NTPase"/>
</dbReference>
<feature type="domain" description="Dynamin GTPase effector" evidence="3">
    <location>
        <begin position="162"/>
        <end position="235"/>
    </location>
</feature>
<comment type="similarity">
    <text evidence="1">Belongs to the TRAFAC class dynamin-like GTPase superfamily. Dynamin/Fzo/YdjA family.</text>
</comment>
<dbReference type="GO" id="GO:0005737">
    <property type="term" value="C:cytoplasm"/>
    <property type="evidence" value="ECO:0007669"/>
    <property type="project" value="TreeGrafter"/>
</dbReference>
<dbReference type="GO" id="GO:0008017">
    <property type="term" value="F:microtubule binding"/>
    <property type="evidence" value="ECO:0007669"/>
    <property type="project" value="TreeGrafter"/>
</dbReference>
<dbReference type="InterPro" id="IPR003130">
    <property type="entry name" value="GED"/>
</dbReference>
<dbReference type="PRINTS" id="PR00195">
    <property type="entry name" value="DYNAMIN"/>
</dbReference>
<keyword evidence="1" id="KW-0547">Nucleotide-binding</keyword>
<dbReference type="EMBL" id="CP097503">
    <property type="protein sequence ID" value="URD77180.1"/>
    <property type="molecule type" value="Genomic_DNA"/>
</dbReference>
<evidence type="ECO:0000256" key="1">
    <source>
        <dbReference type="RuleBase" id="RU003932"/>
    </source>
</evidence>
<organism evidence="4 5">
    <name type="scientific">Musa troglodytarum</name>
    <name type="common">fe'i banana</name>
    <dbReference type="NCBI Taxonomy" id="320322"/>
    <lineage>
        <taxon>Eukaryota</taxon>
        <taxon>Viridiplantae</taxon>
        <taxon>Streptophyta</taxon>
        <taxon>Embryophyta</taxon>
        <taxon>Tracheophyta</taxon>
        <taxon>Spermatophyta</taxon>
        <taxon>Magnoliopsida</taxon>
        <taxon>Liliopsida</taxon>
        <taxon>Zingiberales</taxon>
        <taxon>Musaceae</taxon>
        <taxon>Musa</taxon>
    </lineage>
</organism>
<dbReference type="InterPro" id="IPR001401">
    <property type="entry name" value="Dynamin_GTPase"/>
</dbReference>
<evidence type="ECO:0000259" key="2">
    <source>
        <dbReference type="SMART" id="SM00053"/>
    </source>
</evidence>
<keyword evidence="1" id="KW-0342">GTP-binding</keyword>
<dbReference type="OrthoDB" id="1667577at2759"/>
<dbReference type="GO" id="GO:0005525">
    <property type="term" value="F:GTP binding"/>
    <property type="evidence" value="ECO:0007669"/>
    <property type="project" value="UniProtKB-KW"/>
</dbReference>
<accession>A0A9E7EI07</accession>
<dbReference type="InterPro" id="IPR045063">
    <property type="entry name" value="Dynamin_N"/>
</dbReference>
<dbReference type="PANTHER" id="PTHR11566:SF223">
    <property type="entry name" value="PROTEIN 1C, PUTATIVE, EXPRESSED-RELATED"/>
    <property type="match status" value="1"/>
</dbReference>
<dbReference type="GO" id="GO:0016020">
    <property type="term" value="C:membrane"/>
    <property type="evidence" value="ECO:0007669"/>
    <property type="project" value="TreeGrafter"/>
</dbReference>
<dbReference type="SMART" id="SM00053">
    <property type="entry name" value="DYNc"/>
    <property type="match status" value="1"/>
</dbReference>